<comment type="caution">
    <text evidence="4">The sequence shown here is derived from an EMBL/GenBank/DDBJ whole genome shotgun (WGS) entry which is preliminary data.</text>
</comment>
<dbReference type="InterPro" id="IPR018130">
    <property type="entry name" value="Ribosomal_uS2_CS"/>
</dbReference>
<evidence type="ECO:0000259" key="3">
    <source>
        <dbReference type="Pfam" id="PF26215"/>
    </source>
</evidence>
<keyword evidence="5" id="KW-1185">Reference proteome</keyword>
<organism evidence="4 5">
    <name type="scientific">Holothuria leucospilota</name>
    <name type="common">Black long sea cucumber</name>
    <name type="synonym">Mertensiothuria leucospilota</name>
    <dbReference type="NCBI Taxonomy" id="206669"/>
    <lineage>
        <taxon>Eukaryota</taxon>
        <taxon>Metazoa</taxon>
        <taxon>Echinodermata</taxon>
        <taxon>Eleutherozoa</taxon>
        <taxon>Echinozoa</taxon>
        <taxon>Holothuroidea</taxon>
        <taxon>Aspidochirotacea</taxon>
        <taxon>Aspidochirotida</taxon>
        <taxon>Holothuriidae</taxon>
        <taxon>Holothuria</taxon>
    </lineage>
</organism>
<dbReference type="PANTHER" id="PTHR21301:SF10">
    <property type="entry name" value="REVERSE TRANSCRIPTASE DOMAIN-CONTAINING PROTEIN"/>
    <property type="match status" value="1"/>
</dbReference>
<protein>
    <recommendedName>
        <fullName evidence="3">Helix-turn-helix domain-containing protein</fullName>
    </recommendedName>
</protein>
<dbReference type="GO" id="GO:0005840">
    <property type="term" value="C:ribosome"/>
    <property type="evidence" value="ECO:0007669"/>
    <property type="project" value="InterPro"/>
</dbReference>
<dbReference type="PROSITE" id="PS00962">
    <property type="entry name" value="RIBOSOMAL_S2_1"/>
    <property type="match status" value="1"/>
</dbReference>
<evidence type="ECO:0000313" key="5">
    <source>
        <dbReference type="Proteomes" id="UP001152320"/>
    </source>
</evidence>
<dbReference type="PANTHER" id="PTHR21301">
    <property type="entry name" value="REVERSE TRANSCRIPTASE"/>
    <property type="match status" value="1"/>
</dbReference>
<reference evidence="4" key="1">
    <citation type="submission" date="2021-10" db="EMBL/GenBank/DDBJ databases">
        <title>Tropical sea cucumber genome reveals ecological adaptation and Cuvierian tubules defense mechanism.</title>
        <authorList>
            <person name="Chen T."/>
        </authorList>
    </citation>
    <scope>NUCLEOTIDE SEQUENCE</scope>
    <source>
        <strain evidence="4">Nanhai2018</strain>
        <tissue evidence="4">Muscle</tissue>
    </source>
</reference>
<evidence type="ECO:0000256" key="1">
    <source>
        <dbReference type="SAM" id="Coils"/>
    </source>
</evidence>
<evidence type="ECO:0000256" key="2">
    <source>
        <dbReference type="SAM" id="MobiDB-lite"/>
    </source>
</evidence>
<dbReference type="GO" id="GO:0003735">
    <property type="term" value="F:structural constituent of ribosome"/>
    <property type="evidence" value="ECO:0007669"/>
    <property type="project" value="InterPro"/>
</dbReference>
<feature type="domain" description="Helix-turn-helix" evidence="3">
    <location>
        <begin position="629"/>
        <end position="687"/>
    </location>
</feature>
<name>A0A9Q1HME0_HOLLE</name>
<dbReference type="AlphaFoldDB" id="A0A9Q1HME0"/>
<dbReference type="Pfam" id="PF26215">
    <property type="entry name" value="HTH_animal"/>
    <property type="match status" value="1"/>
</dbReference>
<keyword evidence="1" id="KW-0175">Coiled coil</keyword>
<dbReference type="InterPro" id="IPR058912">
    <property type="entry name" value="HTH_animal"/>
</dbReference>
<dbReference type="OrthoDB" id="6124428at2759"/>
<dbReference type="GO" id="GO:0006412">
    <property type="term" value="P:translation"/>
    <property type="evidence" value="ECO:0007669"/>
    <property type="project" value="InterPro"/>
</dbReference>
<dbReference type="EMBL" id="JAIZAY010000001">
    <property type="protein sequence ID" value="KAJ8051151.1"/>
    <property type="molecule type" value="Genomic_DNA"/>
</dbReference>
<dbReference type="Proteomes" id="UP001152320">
    <property type="component" value="Chromosome 1"/>
</dbReference>
<proteinExistence type="predicted"/>
<feature type="coiled-coil region" evidence="1">
    <location>
        <begin position="72"/>
        <end position="129"/>
    </location>
</feature>
<sequence length="728" mass="83845">MTNFRSKVYKTVDKLLAAESHIGFLRTCAFNNMFPNACHFQANTIFSQEYSRWEDWHKTLSNTSKVLVEHTIHFLKDKINFLRQEKKFLLRSLKRNSPQIEFQNLVLRLKEHSNRLREILKEKKQIKLEKLCRRWNISLVLRSERKKKTRCRRRKVGLSTLDPPETPNPADPVVPVGVVNHSSEPLTPDELSLLSKGLKFCPVPLKLEKLSLQQDFDAFFRRLRLCEYFSGDGADISCDPDTFDQKFKDKSTWTPPTGRDPHLESFIHAVQKEIDEFIPRKFVKDNLTKGERKALAKLKQRSDLVIKPEDKGPAFVVQDRSDYIETASEKLSNKNVYLESERDLTWDTEEHVREVVQSMLAAGEIDEEVAQYLTPSDTKTSRFYTLPKTHKAADAKGRLKTRPVISGSGSPIERLSEFVDFFIDPAMQNLNSYITDTKHVLNIIREINDSGPLPQGTLMFTIDVKSMYPSMPRSLGVEAVKRALEGRETKIPSTENILRCLDICLMENNFEFNGRHFTQIHGTSIGPKMAPGYACLGMGLFEEELKSKLNPNQQPFKWYRYIDDIWGLWTQGEEEFLVFVNVMNSLYPGVLEFTYELSDSEVCFLDLRIKLEGGLLATDLYTKPSNLNLYLHYDSYHSNCTKKGIVFSQALRIKMICSDPEKTQQHFGKLRSTFLDRGYPSSIIDPAFWVQNLSRKDLLAGKGRKNRKPVRAPLLLLVIRDSLTLGPL</sequence>
<gene>
    <name evidence="4" type="ORF">HOLleu_04613</name>
</gene>
<feature type="region of interest" description="Disordered" evidence="2">
    <location>
        <begin position="152"/>
        <end position="171"/>
    </location>
</feature>
<accession>A0A9Q1HME0</accession>
<evidence type="ECO:0000313" key="4">
    <source>
        <dbReference type="EMBL" id="KAJ8051151.1"/>
    </source>
</evidence>